<gene>
    <name evidence="2" type="ORF">P8A22_26105</name>
</gene>
<evidence type="ECO:0000256" key="1">
    <source>
        <dbReference type="SAM" id="MobiDB-lite"/>
    </source>
</evidence>
<evidence type="ECO:0000313" key="2">
    <source>
        <dbReference type="EMBL" id="WLQ43095.1"/>
    </source>
</evidence>
<name>A0ABY9I8C3_9ACTN</name>
<dbReference type="EMBL" id="CP120992">
    <property type="protein sequence ID" value="WLQ43095.1"/>
    <property type="molecule type" value="Genomic_DNA"/>
</dbReference>
<reference evidence="2 3" key="1">
    <citation type="submission" date="2023-03" db="EMBL/GenBank/DDBJ databases">
        <title>Isolation and description of six Streptomyces strains from soil environments, able to metabolize different microbial glucans.</title>
        <authorList>
            <person name="Widen T."/>
            <person name="Larsbrink J."/>
        </authorList>
    </citation>
    <scope>NUCLEOTIDE SEQUENCE [LARGE SCALE GENOMIC DNA]</scope>
    <source>
        <strain evidence="2 3">Mut2</strain>
    </source>
</reference>
<dbReference type="Proteomes" id="UP001229952">
    <property type="component" value="Chromosome"/>
</dbReference>
<organism evidence="2 3">
    <name type="scientific">Streptomyces laculatispora</name>
    <dbReference type="NCBI Taxonomy" id="887464"/>
    <lineage>
        <taxon>Bacteria</taxon>
        <taxon>Bacillati</taxon>
        <taxon>Actinomycetota</taxon>
        <taxon>Actinomycetes</taxon>
        <taxon>Kitasatosporales</taxon>
        <taxon>Streptomycetaceae</taxon>
        <taxon>Streptomyces</taxon>
    </lineage>
</organism>
<protein>
    <submittedName>
        <fullName evidence="2">Uncharacterized protein</fullName>
    </submittedName>
</protein>
<accession>A0ABY9I8C3</accession>
<proteinExistence type="predicted"/>
<sequence>MSADVPADGTPDPQPDPRLPRRVRIGHGLGSPRTGTFAALPGPAPRHHLAGVPAAASPWPPHRSRALLQEEPAHAD</sequence>
<keyword evidence="3" id="KW-1185">Reference proteome</keyword>
<feature type="region of interest" description="Disordered" evidence="1">
    <location>
        <begin position="1"/>
        <end position="76"/>
    </location>
</feature>
<dbReference type="RefSeq" id="WP_306090697.1">
    <property type="nucleotide sequence ID" value="NZ_CP120992.1"/>
</dbReference>
<evidence type="ECO:0000313" key="3">
    <source>
        <dbReference type="Proteomes" id="UP001229952"/>
    </source>
</evidence>